<proteinExistence type="predicted"/>
<dbReference type="GO" id="GO:0005524">
    <property type="term" value="F:ATP binding"/>
    <property type="evidence" value="ECO:0007669"/>
    <property type="project" value="UniProtKB-KW"/>
</dbReference>
<evidence type="ECO:0000313" key="3">
    <source>
        <dbReference type="Proteomes" id="UP000266292"/>
    </source>
</evidence>
<dbReference type="EMBL" id="CP021235">
    <property type="protein sequence ID" value="ARS36096.1"/>
    <property type="molecule type" value="Genomic_DNA"/>
</dbReference>
<dbReference type="OrthoDB" id="3572539at2"/>
<dbReference type="RefSeq" id="WP_036776112.1">
    <property type="nucleotide sequence ID" value="NZ_CP021235.1"/>
</dbReference>
<evidence type="ECO:0000259" key="1">
    <source>
        <dbReference type="Pfam" id="PF01902"/>
    </source>
</evidence>
<keyword evidence="3" id="KW-1185">Reference proteome</keyword>
<reference evidence="3" key="1">
    <citation type="submission" date="2017-05" db="EMBL/GenBank/DDBJ databases">
        <authorList>
            <person name="Ray J."/>
            <person name="Price M."/>
            <person name="Deutschbauer A."/>
        </authorList>
    </citation>
    <scope>NUCLEOTIDE SEQUENCE [LARGE SCALE GENOMIC DNA]</scope>
    <source>
        <strain evidence="3">DSM 19842</strain>
    </source>
</reference>
<protein>
    <submittedName>
        <fullName evidence="2">ATP-binding protein</fullName>
    </submittedName>
</protein>
<organism evidence="2 3">
    <name type="scientific">Pontibacter actiniarum</name>
    <dbReference type="NCBI Taxonomy" id="323450"/>
    <lineage>
        <taxon>Bacteria</taxon>
        <taxon>Pseudomonadati</taxon>
        <taxon>Bacteroidota</taxon>
        <taxon>Cytophagia</taxon>
        <taxon>Cytophagales</taxon>
        <taxon>Hymenobacteraceae</taxon>
        <taxon>Pontibacter</taxon>
    </lineage>
</organism>
<dbReference type="SUPFAM" id="SSF52402">
    <property type="entry name" value="Adenine nucleotide alpha hydrolases-like"/>
    <property type="match status" value="1"/>
</dbReference>
<evidence type="ECO:0000313" key="2">
    <source>
        <dbReference type="EMBL" id="ARS36096.1"/>
    </source>
</evidence>
<accession>A0A1X9YT73</accession>
<dbReference type="STRING" id="709015.GCA_000472485_02433"/>
<sequence length="244" mass="27599">MLEKKSIFNWSGGKDASLCLHHVLQQQEYRVEALLTTLSSTTQRVSMHGVREELLELQARSLGLPLRKLYLPEQASMSAYNSLMEQTLRPLQQQGIRHAVFGDINLEDLRAYREQQLQQVGMEAVFPLWGRSTTELVQEFMGLGFKAVVVCVNERLLDASFAGRPFDAAFLRDLPAGVDPAGENGEFHTFVYDGPIFKEPIPYTPGEKVRKSYGPPASKDDHCFKKEDEPVFDTAFWFCDLLPA</sequence>
<dbReference type="Gene3D" id="3.40.50.620">
    <property type="entry name" value="HUPs"/>
    <property type="match status" value="1"/>
</dbReference>
<dbReference type="Pfam" id="PF01902">
    <property type="entry name" value="Diphthami_syn_2"/>
    <property type="match status" value="1"/>
</dbReference>
<dbReference type="Proteomes" id="UP000266292">
    <property type="component" value="Chromosome"/>
</dbReference>
<dbReference type="AlphaFoldDB" id="A0A1X9YT73"/>
<dbReference type="KEGG" id="pact:CA264_12010"/>
<dbReference type="NCBIfam" id="TIGR00290">
    <property type="entry name" value="MJ0570_dom"/>
    <property type="match status" value="1"/>
</dbReference>
<keyword evidence="2" id="KW-0547">Nucleotide-binding</keyword>
<dbReference type="InterPro" id="IPR002761">
    <property type="entry name" value="Diphthami_syn_dom"/>
</dbReference>
<dbReference type="CDD" id="cd01994">
    <property type="entry name" value="AANH_PF0828-like"/>
    <property type="match status" value="1"/>
</dbReference>
<dbReference type="InterPro" id="IPR030662">
    <property type="entry name" value="DPH6/MJ0570"/>
</dbReference>
<dbReference type="InterPro" id="IPR014729">
    <property type="entry name" value="Rossmann-like_a/b/a_fold"/>
</dbReference>
<dbReference type="PIRSF" id="PIRSF039123">
    <property type="entry name" value="Diphthamide_synthase"/>
    <property type="match status" value="1"/>
</dbReference>
<name>A0A1X9YT73_9BACT</name>
<gene>
    <name evidence="2" type="ORF">CA264_12010</name>
</gene>
<dbReference type="Gene3D" id="3.90.1490.10">
    <property type="entry name" value="putative n-type atp pyrophosphatase, domain 2"/>
    <property type="match status" value="1"/>
</dbReference>
<keyword evidence="2" id="KW-0067">ATP-binding</keyword>
<feature type="domain" description="Diphthamide synthase" evidence="1">
    <location>
        <begin position="5"/>
        <end position="201"/>
    </location>
</feature>